<keyword evidence="1" id="KW-0812">Transmembrane</keyword>
<gene>
    <name evidence="2" type="ORF">MENT_LOCUS62671</name>
</gene>
<proteinExistence type="predicted"/>
<evidence type="ECO:0000313" key="3">
    <source>
        <dbReference type="Proteomes" id="UP000580250"/>
    </source>
</evidence>
<keyword evidence="1" id="KW-1133">Transmembrane helix</keyword>
<evidence type="ECO:0000313" key="2">
    <source>
        <dbReference type="EMBL" id="CAD2208609.1"/>
    </source>
</evidence>
<dbReference type="EMBL" id="CAJEWN010003797">
    <property type="protein sequence ID" value="CAD2208609.1"/>
    <property type="molecule type" value="Genomic_DNA"/>
</dbReference>
<organism evidence="2 3">
    <name type="scientific">Meloidogyne enterolobii</name>
    <name type="common">Root-knot nematode worm</name>
    <name type="synonym">Meloidogyne mayaguensis</name>
    <dbReference type="NCBI Taxonomy" id="390850"/>
    <lineage>
        <taxon>Eukaryota</taxon>
        <taxon>Metazoa</taxon>
        <taxon>Ecdysozoa</taxon>
        <taxon>Nematoda</taxon>
        <taxon>Chromadorea</taxon>
        <taxon>Rhabditida</taxon>
        <taxon>Tylenchina</taxon>
        <taxon>Tylenchomorpha</taxon>
        <taxon>Tylenchoidea</taxon>
        <taxon>Meloidogynidae</taxon>
        <taxon>Meloidogyninae</taxon>
        <taxon>Meloidogyne</taxon>
    </lineage>
</organism>
<dbReference type="Proteomes" id="UP000580250">
    <property type="component" value="Unassembled WGS sequence"/>
</dbReference>
<name>A0A6V7YAA2_MELEN</name>
<reference evidence="2 3" key="1">
    <citation type="submission" date="2020-08" db="EMBL/GenBank/DDBJ databases">
        <authorList>
            <person name="Koutsovoulos G."/>
            <person name="Danchin GJ E."/>
        </authorList>
    </citation>
    <scope>NUCLEOTIDE SEQUENCE [LARGE SCALE GENOMIC DNA]</scope>
</reference>
<dbReference type="AlphaFoldDB" id="A0A6V7YAA2"/>
<protein>
    <submittedName>
        <fullName evidence="2">Uncharacterized protein</fullName>
    </submittedName>
</protein>
<evidence type="ECO:0000256" key="1">
    <source>
        <dbReference type="SAM" id="Phobius"/>
    </source>
</evidence>
<keyword evidence="1" id="KW-0472">Membrane</keyword>
<sequence length="46" mass="5572">MRNFDVLKNVILYLGLFKINITCRNLINLMHRSNNLKFIYYHLVVC</sequence>
<accession>A0A6V7YAA2</accession>
<comment type="caution">
    <text evidence="2">The sequence shown here is derived from an EMBL/GenBank/DDBJ whole genome shotgun (WGS) entry which is preliminary data.</text>
</comment>
<feature type="transmembrane region" description="Helical" evidence="1">
    <location>
        <begin position="6"/>
        <end position="27"/>
    </location>
</feature>